<dbReference type="AlphaFoldDB" id="A0A0P0NYW2"/>
<sequence>MLGAACCAVGLGAGSPAPVQAQAQFQLAKADANIDPALVGTWTSGLGRLDFNADGTGRHYVTEVFGVPLFSHPFKWSVSGNQLIWTGADLKSPATYSIQKGVLTIGEDWYLDRL</sequence>
<keyword evidence="2" id="KW-1185">Reference proteome</keyword>
<name>A0A0P0NYW2_9CAUL</name>
<dbReference type="Proteomes" id="UP000056905">
    <property type="component" value="Chromosome"/>
</dbReference>
<proteinExistence type="predicted"/>
<accession>A0A0P0NYW2</accession>
<evidence type="ECO:0000313" key="2">
    <source>
        <dbReference type="Proteomes" id="UP000056905"/>
    </source>
</evidence>
<dbReference type="EMBL" id="CP013002">
    <property type="protein sequence ID" value="ALL13039.1"/>
    <property type="molecule type" value="Genomic_DNA"/>
</dbReference>
<organism evidence="1 2">
    <name type="scientific">Caulobacter henricii</name>
    <dbReference type="NCBI Taxonomy" id="69395"/>
    <lineage>
        <taxon>Bacteria</taxon>
        <taxon>Pseudomonadati</taxon>
        <taxon>Pseudomonadota</taxon>
        <taxon>Alphaproteobacteria</taxon>
        <taxon>Caulobacterales</taxon>
        <taxon>Caulobacteraceae</taxon>
        <taxon>Caulobacter</taxon>
    </lineage>
</organism>
<protein>
    <submittedName>
        <fullName evidence="1">Uncharacterized protein</fullName>
    </submittedName>
</protein>
<reference evidence="1 2" key="1">
    <citation type="submission" date="2015-10" db="EMBL/GenBank/DDBJ databases">
        <title>Conservation of the essential genome among Caulobacter and Brevundimonas species.</title>
        <authorList>
            <person name="Scott D."/>
            <person name="Ely B."/>
        </authorList>
    </citation>
    <scope>NUCLEOTIDE SEQUENCE [LARGE SCALE GENOMIC DNA]</scope>
    <source>
        <strain evidence="1 2">CB4</strain>
    </source>
</reference>
<dbReference type="KEGG" id="chq:AQ619_06550"/>
<evidence type="ECO:0000313" key="1">
    <source>
        <dbReference type="EMBL" id="ALL13039.1"/>
    </source>
</evidence>
<gene>
    <name evidence="1" type="ORF">AQ619_06550</name>
</gene>